<protein>
    <submittedName>
        <fullName evidence="1">Uncharacterized protein</fullName>
    </submittedName>
</protein>
<name>A0ABQ9ILI5_9NEOP</name>
<evidence type="ECO:0000313" key="2">
    <source>
        <dbReference type="Proteomes" id="UP001159363"/>
    </source>
</evidence>
<proteinExistence type="predicted"/>
<comment type="caution">
    <text evidence="1">The sequence shown here is derived from an EMBL/GenBank/DDBJ whole genome shotgun (WGS) entry which is preliminary data.</text>
</comment>
<organism evidence="1 2">
    <name type="scientific">Dryococelus australis</name>
    <dbReference type="NCBI Taxonomy" id="614101"/>
    <lineage>
        <taxon>Eukaryota</taxon>
        <taxon>Metazoa</taxon>
        <taxon>Ecdysozoa</taxon>
        <taxon>Arthropoda</taxon>
        <taxon>Hexapoda</taxon>
        <taxon>Insecta</taxon>
        <taxon>Pterygota</taxon>
        <taxon>Neoptera</taxon>
        <taxon>Polyneoptera</taxon>
        <taxon>Phasmatodea</taxon>
        <taxon>Verophasmatodea</taxon>
        <taxon>Anareolatae</taxon>
        <taxon>Phasmatidae</taxon>
        <taxon>Eurycanthinae</taxon>
        <taxon>Dryococelus</taxon>
    </lineage>
</organism>
<reference evidence="1 2" key="1">
    <citation type="submission" date="2023-02" db="EMBL/GenBank/DDBJ databases">
        <title>LHISI_Scaffold_Assembly.</title>
        <authorList>
            <person name="Stuart O.P."/>
            <person name="Cleave R."/>
            <person name="Magrath M.J.L."/>
            <person name="Mikheyev A.S."/>
        </authorList>
    </citation>
    <scope>NUCLEOTIDE SEQUENCE [LARGE SCALE GENOMIC DNA]</scope>
    <source>
        <strain evidence="1">Daus_M_001</strain>
        <tissue evidence="1">Leg muscle</tissue>
    </source>
</reference>
<dbReference type="Proteomes" id="UP001159363">
    <property type="component" value="Chromosome 1"/>
</dbReference>
<dbReference type="EMBL" id="JARBHB010000001">
    <property type="protein sequence ID" value="KAJ8896678.1"/>
    <property type="molecule type" value="Genomic_DNA"/>
</dbReference>
<keyword evidence="2" id="KW-1185">Reference proteome</keyword>
<gene>
    <name evidence="1" type="ORF">PR048_002023</name>
</gene>
<sequence length="79" mass="8715">MSTILHTHPDMNGSFSQFVFDNTDFNVCTIDGLNTFHAMGGIRCTTPESSAIRRTEIPRLTKISSSKSSGELRVLPLEV</sequence>
<evidence type="ECO:0000313" key="1">
    <source>
        <dbReference type="EMBL" id="KAJ8896678.1"/>
    </source>
</evidence>
<accession>A0ABQ9ILI5</accession>